<evidence type="ECO:0000313" key="12">
    <source>
        <dbReference type="Proteomes" id="UP000663929"/>
    </source>
</evidence>
<dbReference type="AlphaFoldDB" id="A0A8A4TU30"/>
<dbReference type="Pfam" id="PF07715">
    <property type="entry name" value="Plug"/>
    <property type="match status" value="1"/>
</dbReference>
<sequence length="1000" mass="110223">MKRSSFPSSRLIPGCICIMFLILTPCAWAQQAGMEITVLTHPEKSAQAGIVVEIVNEHIGWQRSLSTNDLGKVRLDGLSTSGFYRVSVPGDAAYHPVETDPLTLRTNFVHSVTLLRIPIQSRHEELTVTRGFTAVNGINGEISSTLREEEIEQLPIEGRDITRALYRLPNVSQATGFFPEAPTVSINGANSLYTNYMIDGMDNNENFLGGQKFPIPVGFARSITVLTNNYSAEFGRTGNGIFNITSKSGGNQVEGELFYGSRPGPSLDADSPHAQRDLSGNQVKDGFRRDQFGFAIGGPIASGRTFYFANLEHTRDRKDNLLTSPSLGVNDTVPGENQFTYLSTKIDHHWSQSWSSAFRTNVGLVELERQGGGLEGGVTFPSAANRQDRNAALVALSNSYVGDGLTYETNLQFSRFRWDYAEPLDGPGPQITVLDPQGLTAGVLGHPGFVFDSLEKTWQLQQKLTFARGAHLIRVGYDLIGADFELEGGGNVNGNYLVQLTQSQQDALIANQNGAALRPEDLPADVAVLDYGVELQPASFGKRQLLHGFYVEDQFAVNSRLDITLGLRYDYDNLTKGGGTKADDDNFAPRFSFNYALDERAVVRGGAGLFYEKLPYAIYSDALQQNSTSEGFRNQLQQLIELGILPADTDLDRVTFDGNLTVNPTDVTYLNGPTPADSQDLRATTFSNERRILNPNGYENPRTLQLSLGYQRQLREDMLFYVDLMYTRSENLVLLRDLNAPAPYSISREQADTLSPAELAALVRSPEAADATRPVAPVTGGARNIVISETSGESRYKAANLNLIKDRGNDRYAYRISYTLSELRNNTEDINFRAEDSNLFDDEWGPSINDRTHVINLMGSYQPLPALTLSLAGLIQSGQPINRIPDASIYGTTDLNGDGRSFGDAYVGNSDRYPGESRNSDRLPWSRTFDLGIRYDLGVANHRLELRADVFNLLNATNLSGYANNATQSNQIQAGPIGTPLVRRNAAPPRQFQFSLRYLF</sequence>
<dbReference type="InterPro" id="IPR012910">
    <property type="entry name" value="Plug_dom"/>
</dbReference>
<dbReference type="GO" id="GO:0015344">
    <property type="term" value="F:siderophore uptake transmembrane transporter activity"/>
    <property type="evidence" value="ECO:0007669"/>
    <property type="project" value="TreeGrafter"/>
</dbReference>
<feature type="domain" description="TonB-dependent receptor plug" evidence="9">
    <location>
        <begin position="144"/>
        <end position="238"/>
    </location>
</feature>
<feature type="signal peptide" evidence="8">
    <location>
        <begin position="1"/>
        <end position="29"/>
    </location>
</feature>
<dbReference type="InterPro" id="IPR057601">
    <property type="entry name" value="Oar-like_b-barrel"/>
</dbReference>
<dbReference type="InterPro" id="IPR039426">
    <property type="entry name" value="TonB-dep_rcpt-like"/>
</dbReference>
<dbReference type="Gene3D" id="2.40.170.20">
    <property type="entry name" value="TonB-dependent receptor, beta-barrel domain"/>
    <property type="match status" value="2"/>
</dbReference>
<organism evidence="11 12">
    <name type="scientific">Sulfidibacter corallicola</name>
    <dbReference type="NCBI Taxonomy" id="2818388"/>
    <lineage>
        <taxon>Bacteria</taxon>
        <taxon>Pseudomonadati</taxon>
        <taxon>Acidobacteriota</taxon>
        <taxon>Holophagae</taxon>
        <taxon>Acanthopleuribacterales</taxon>
        <taxon>Acanthopleuribacteraceae</taxon>
        <taxon>Sulfidibacter</taxon>
    </lineage>
</organism>
<keyword evidence="8" id="KW-0732">Signal</keyword>
<dbReference type="EMBL" id="CP071793">
    <property type="protein sequence ID" value="QTD52644.1"/>
    <property type="molecule type" value="Genomic_DNA"/>
</dbReference>
<comment type="similarity">
    <text evidence="7">Belongs to the TonB-dependent receptor family.</text>
</comment>
<feature type="domain" description="TonB-dependent transporter Oar-like beta-barrel" evidence="10">
    <location>
        <begin position="578"/>
        <end position="993"/>
    </location>
</feature>
<evidence type="ECO:0000256" key="5">
    <source>
        <dbReference type="ARBA" id="ARBA00023136"/>
    </source>
</evidence>
<evidence type="ECO:0000256" key="3">
    <source>
        <dbReference type="ARBA" id="ARBA00022452"/>
    </source>
</evidence>
<evidence type="ECO:0000256" key="2">
    <source>
        <dbReference type="ARBA" id="ARBA00022448"/>
    </source>
</evidence>
<feature type="domain" description="TonB-dependent transporter Oar-like beta-barrel" evidence="10">
    <location>
        <begin position="246"/>
        <end position="323"/>
    </location>
</feature>
<protein>
    <submittedName>
        <fullName evidence="11">TonB-dependent receptor</fullName>
    </submittedName>
</protein>
<dbReference type="RefSeq" id="WP_237382748.1">
    <property type="nucleotide sequence ID" value="NZ_CP071793.1"/>
</dbReference>
<dbReference type="GO" id="GO:0009279">
    <property type="term" value="C:cell outer membrane"/>
    <property type="evidence" value="ECO:0007669"/>
    <property type="project" value="UniProtKB-SubCell"/>
</dbReference>
<keyword evidence="2 7" id="KW-0813">Transport</keyword>
<dbReference type="KEGG" id="scor:J3U87_09230"/>
<dbReference type="Gene3D" id="2.170.130.10">
    <property type="entry name" value="TonB-dependent receptor, plug domain"/>
    <property type="match status" value="1"/>
</dbReference>
<dbReference type="PANTHER" id="PTHR30069:SF46">
    <property type="entry name" value="OAR PROTEIN"/>
    <property type="match status" value="1"/>
</dbReference>
<reference evidence="11" key="1">
    <citation type="submission" date="2021-03" db="EMBL/GenBank/DDBJ databases">
        <title>Acanthopleuribacteraceae sp. M133.</title>
        <authorList>
            <person name="Wang G."/>
        </authorList>
    </citation>
    <scope>NUCLEOTIDE SEQUENCE</scope>
    <source>
        <strain evidence="11">M133</strain>
    </source>
</reference>
<evidence type="ECO:0000256" key="7">
    <source>
        <dbReference type="PROSITE-ProRule" id="PRU01360"/>
    </source>
</evidence>
<dbReference type="InterPro" id="IPR036942">
    <property type="entry name" value="Beta-barrel_TonB_sf"/>
</dbReference>
<keyword evidence="4 7" id="KW-0812">Transmembrane</keyword>
<dbReference type="PANTHER" id="PTHR30069">
    <property type="entry name" value="TONB-DEPENDENT OUTER MEMBRANE RECEPTOR"/>
    <property type="match status" value="1"/>
</dbReference>
<evidence type="ECO:0000256" key="4">
    <source>
        <dbReference type="ARBA" id="ARBA00022692"/>
    </source>
</evidence>
<keyword evidence="12" id="KW-1185">Reference proteome</keyword>
<feature type="domain" description="TonB-dependent transporter Oar-like beta-barrel" evidence="10">
    <location>
        <begin position="337"/>
        <end position="573"/>
    </location>
</feature>
<keyword evidence="11" id="KW-0675">Receptor</keyword>
<evidence type="ECO:0000256" key="8">
    <source>
        <dbReference type="SAM" id="SignalP"/>
    </source>
</evidence>
<dbReference type="GO" id="GO:0044718">
    <property type="term" value="P:siderophore transmembrane transport"/>
    <property type="evidence" value="ECO:0007669"/>
    <property type="project" value="TreeGrafter"/>
</dbReference>
<dbReference type="PROSITE" id="PS52016">
    <property type="entry name" value="TONB_DEPENDENT_REC_3"/>
    <property type="match status" value="1"/>
</dbReference>
<evidence type="ECO:0000313" key="11">
    <source>
        <dbReference type="EMBL" id="QTD52644.1"/>
    </source>
</evidence>
<keyword evidence="6 7" id="KW-0998">Cell outer membrane</keyword>
<gene>
    <name evidence="11" type="ORF">J3U87_09230</name>
</gene>
<accession>A0A8A4TU30</accession>
<comment type="subcellular location">
    <subcellularLocation>
        <location evidence="1 7">Cell outer membrane</location>
        <topology evidence="1 7">Multi-pass membrane protein</topology>
    </subcellularLocation>
</comment>
<keyword evidence="5 7" id="KW-0472">Membrane</keyword>
<name>A0A8A4TU30_SULCO</name>
<dbReference type="SUPFAM" id="SSF56935">
    <property type="entry name" value="Porins"/>
    <property type="match status" value="1"/>
</dbReference>
<keyword evidence="3 7" id="KW-1134">Transmembrane beta strand</keyword>
<dbReference type="Proteomes" id="UP000663929">
    <property type="component" value="Chromosome"/>
</dbReference>
<evidence type="ECO:0000256" key="6">
    <source>
        <dbReference type="ARBA" id="ARBA00023237"/>
    </source>
</evidence>
<evidence type="ECO:0000256" key="1">
    <source>
        <dbReference type="ARBA" id="ARBA00004571"/>
    </source>
</evidence>
<evidence type="ECO:0000259" key="9">
    <source>
        <dbReference type="Pfam" id="PF07715"/>
    </source>
</evidence>
<dbReference type="Pfam" id="PF25183">
    <property type="entry name" value="OMP_b-brl_4"/>
    <property type="match status" value="3"/>
</dbReference>
<evidence type="ECO:0000259" key="10">
    <source>
        <dbReference type="Pfam" id="PF25183"/>
    </source>
</evidence>
<feature type="chain" id="PRO_5035248521" evidence="8">
    <location>
        <begin position="30"/>
        <end position="1000"/>
    </location>
</feature>
<dbReference type="InterPro" id="IPR037066">
    <property type="entry name" value="Plug_dom_sf"/>
</dbReference>
<proteinExistence type="inferred from homology"/>